<protein>
    <submittedName>
        <fullName evidence="2">Apurinic/apyrimidinic endodeoxyribonuclease 1</fullName>
    </submittedName>
</protein>
<proteinExistence type="predicted"/>
<accession>A0A7J8IFJ8</accession>
<comment type="caution">
    <text evidence="2">The sequence shown here is derived from an EMBL/GenBank/DDBJ whole genome shotgun (WGS) entry which is preliminary data.</text>
</comment>
<evidence type="ECO:0000256" key="1">
    <source>
        <dbReference type="SAM" id="MobiDB-lite"/>
    </source>
</evidence>
<dbReference type="Gene3D" id="3.60.10.10">
    <property type="entry name" value="Endonuclease/exonuclease/phosphatase"/>
    <property type="match status" value="1"/>
</dbReference>
<organism evidence="2 3">
    <name type="scientific">Rousettus aegyptiacus</name>
    <name type="common">Egyptian fruit bat</name>
    <name type="synonym">Pteropus aegyptiacus</name>
    <dbReference type="NCBI Taxonomy" id="9407"/>
    <lineage>
        <taxon>Eukaryota</taxon>
        <taxon>Metazoa</taxon>
        <taxon>Chordata</taxon>
        <taxon>Craniata</taxon>
        <taxon>Vertebrata</taxon>
        <taxon>Euteleostomi</taxon>
        <taxon>Mammalia</taxon>
        <taxon>Eutheria</taxon>
        <taxon>Laurasiatheria</taxon>
        <taxon>Chiroptera</taxon>
        <taxon>Yinpterochiroptera</taxon>
        <taxon>Pteropodoidea</taxon>
        <taxon>Pteropodidae</taxon>
        <taxon>Rousettinae</taxon>
        <taxon>Rousettus</taxon>
    </lineage>
</organism>
<dbReference type="EMBL" id="JACASE010000003">
    <property type="protein sequence ID" value="KAF6483098.1"/>
    <property type="molecule type" value="Genomic_DNA"/>
</dbReference>
<dbReference type="Proteomes" id="UP000593571">
    <property type="component" value="Unassembled WGS sequence"/>
</dbReference>
<dbReference type="InterPro" id="IPR036691">
    <property type="entry name" value="Endo/exonu/phosph_ase_sf"/>
</dbReference>
<gene>
    <name evidence="2" type="ORF">HJG63_000816</name>
</gene>
<sequence length="99" mass="10658">MPKRGKKGAVAEDGEEPKTEPEVKKSKVGVGAKKNEKEAAGEGPALYEDPPDQKTSPSGKSATLKICSWNVDGLRAWIKKKGLDVSGIQGREETFFSIE</sequence>
<evidence type="ECO:0000313" key="2">
    <source>
        <dbReference type="EMBL" id="KAF6483098.1"/>
    </source>
</evidence>
<name>A0A7J8IFJ8_ROUAE</name>
<dbReference type="AlphaFoldDB" id="A0A7J8IFJ8"/>
<evidence type="ECO:0000313" key="3">
    <source>
        <dbReference type="Proteomes" id="UP000593571"/>
    </source>
</evidence>
<feature type="compositionally biased region" description="Basic and acidic residues" evidence="1">
    <location>
        <begin position="16"/>
        <end position="25"/>
    </location>
</feature>
<feature type="region of interest" description="Disordered" evidence="1">
    <location>
        <begin position="1"/>
        <end position="61"/>
    </location>
</feature>
<keyword evidence="3" id="KW-1185">Reference proteome</keyword>
<reference evidence="2 3" key="1">
    <citation type="journal article" date="2020" name="Nature">
        <title>Six reference-quality genomes reveal evolution of bat adaptations.</title>
        <authorList>
            <person name="Jebb D."/>
            <person name="Huang Z."/>
            <person name="Pippel M."/>
            <person name="Hughes G.M."/>
            <person name="Lavrichenko K."/>
            <person name="Devanna P."/>
            <person name="Winkler S."/>
            <person name="Jermiin L.S."/>
            <person name="Skirmuntt E.C."/>
            <person name="Katzourakis A."/>
            <person name="Burkitt-Gray L."/>
            <person name="Ray D.A."/>
            <person name="Sullivan K.A.M."/>
            <person name="Roscito J.G."/>
            <person name="Kirilenko B.M."/>
            <person name="Davalos L.M."/>
            <person name="Corthals A.P."/>
            <person name="Power M.L."/>
            <person name="Jones G."/>
            <person name="Ransome R.D."/>
            <person name="Dechmann D.K.N."/>
            <person name="Locatelli A.G."/>
            <person name="Puechmaille S.J."/>
            <person name="Fedrigo O."/>
            <person name="Jarvis E.D."/>
            <person name="Hiller M."/>
            <person name="Vernes S.C."/>
            <person name="Myers E.W."/>
            <person name="Teeling E.C."/>
        </authorList>
    </citation>
    <scope>NUCLEOTIDE SEQUENCE [LARGE SCALE GENOMIC DNA]</scope>
    <source>
        <strain evidence="2">MRouAeg1</strain>
        <tissue evidence="2">Muscle</tissue>
    </source>
</reference>